<evidence type="ECO:0000256" key="6">
    <source>
        <dbReference type="ARBA" id="ARBA00023002"/>
    </source>
</evidence>
<dbReference type="PRINTS" id="PR00420">
    <property type="entry name" value="RNGMNOXGNASE"/>
</dbReference>
<evidence type="ECO:0000313" key="10">
    <source>
        <dbReference type="Proteomes" id="UP000076643"/>
    </source>
</evidence>
<dbReference type="PROSITE" id="PS01304">
    <property type="entry name" value="UBIH"/>
    <property type="match status" value="1"/>
</dbReference>
<evidence type="ECO:0000259" key="8">
    <source>
        <dbReference type="Pfam" id="PF01494"/>
    </source>
</evidence>
<proteinExistence type="inferred from homology"/>
<dbReference type="InterPro" id="IPR011295">
    <property type="entry name" value="UbiH"/>
</dbReference>
<gene>
    <name evidence="9" type="ORF">N475_14135</name>
</gene>
<dbReference type="EMBL" id="AUYB01000099">
    <property type="protein sequence ID" value="KZN39552.1"/>
    <property type="molecule type" value="Genomic_DNA"/>
</dbReference>
<comment type="caution">
    <text evidence="9">The sequence shown here is derived from an EMBL/GenBank/DDBJ whole genome shotgun (WGS) entry which is preliminary data.</text>
</comment>
<protein>
    <recommendedName>
        <fullName evidence="8">FAD-binding domain-containing protein</fullName>
    </recommendedName>
</protein>
<dbReference type="AlphaFoldDB" id="A0A166X3A0"/>
<dbReference type="InterPro" id="IPR002938">
    <property type="entry name" value="FAD-bd"/>
</dbReference>
<dbReference type="UniPathway" id="UPA00232"/>
<organism evidence="9 10">
    <name type="scientific">Pseudoalteromonas luteoviolacea DSM 6061</name>
    <dbReference type="NCBI Taxonomy" id="1365250"/>
    <lineage>
        <taxon>Bacteria</taxon>
        <taxon>Pseudomonadati</taxon>
        <taxon>Pseudomonadota</taxon>
        <taxon>Gammaproteobacteria</taxon>
        <taxon>Alteromonadales</taxon>
        <taxon>Pseudoalteromonadaceae</taxon>
        <taxon>Pseudoalteromonas</taxon>
    </lineage>
</organism>
<evidence type="ECO:0000313" key="9">
    <source>
        <dbReference type="EMBL" id="KZN39552.1"/>
    </source>
</evidence>
<dbReference type="STRING" id="43657.S4054249_02555"/>
<dbReference type="InterPro" id="IPR051205">
    <property type="entry name" value="UbiH/COQ6_monooxygenase"/>
</dbReference>
<evidence type="ECO:0000256" key="5">
    <source>
        <dbReference type="ARBA" id="ARBA00022827"/>
    </source>
</evidence>
<comment type="similarity">
    <text evidence="3">Belongs to the UbiH/COQ6 family.</text>
</comment>
<comment type="pathway">
    <text evidence="2">Cofactor biosynthesis; ubiquinone biosynthesis.</text>
</comment>
<dbReference type="PATRIC" id="fig|1365250.3.peg.2055"/>
<evidence type="ECO:0000256" key="4">
    <source>
        <dbReference type="ARBA" id="ARBA00022630"/>
    </source>
</evidence>
<name>A0A166X3A0_9GAMM</name>
<dbReference type="NCBIfam" id="TIGR01988">
    <property type="entry name" value="Ubi-OHases"/>
    <property type="match status" value="1"/>
</dbReference>
<comment type="cofactor">
    <cofactor evidence="1">
        <name>FAD</name>
        <dbReference type="ChEBI" id="CHEBI:57692"/>
    </cofactor>
</comment>
<accession>A0A166X3A0</accession>
<dbReference type="PANTHER" id="PTHR43876:SF8">
    <property type="entry name" value="2-OCTAPRENYL-6-METHOXYPHENOL HYDROXYLASE"/>
    <property type="match status" value="1"/>
</dbReference>
<dbReference type="PANTHER" id="PTHR43876">
    <property type="entry name" value="UBIQUINONE BIOSYNTHESIS MONOOXYGENASE COQ6, MITOCHONDRIAL"/>
    <property type="match status" value="1"/>
</dbReference>
<keyword evidence="5" id="KW-0274">FAD</keyword>
<feature type="domain" description="FAD-binding" evidence="8">
    <location>
        <begin position="4"/>
        <end position="346"/>
    </location>
</feature>
<evidence type="ECO:0000256" key="7">
    <source>
        <dbReference type="ARBA" id="ARBA00023033"/>
    </source>
</evidence>
<dbReference type="InterPro" id="IPR010971">
    <property type="entry name" value="UbiH/COQ6"/>
</dbReference>
<dbReference type="GO" id="GO:0008681">
    <property type="term" value="F:2-octaprenyl-6-methoxyphenol hydroxylase activity"/>
    <property type="evidence" value="ECO:0007669"/>
    <property type="project" value="InterPro"/>
</dbReference>
<dbReference type="Proteomes" id="UP000076643">
    <property type="component" value="Unassembled WGS sequence"/>
</dbReference>
<reference evidence="9 10" key="1">
    <citation type="submission" date="2013-07" db="EMBL/GenBank/DDBJ databases">
        <title>Comparative Genomic and Metabolomic Analysis of Twelve Strains of Pseudoalteromonas luteoviolacea.</title>
        <authorList>
            <person name="Vynne N.G."/>
            <person name="Mansson M."/>
            <person name="Gram L."/>
        </authorList>
    </citation>
    <scope>NUCLEOTIDE SEQUENCE [LARGE SCALE GENOMIC DNA]</scope>
    <source>
        <strain evidence="9 10">DSM 6061</strain>
    </source>
</reference>
<dbReference type="Gene3D" id="3.50.50.60">
    <property type="entry name" value="FAD/NAD(P)-binding domain"/>
    <property type="match status" value="2"/>
</dbReference>
<dbReference type="GO" id="GO:0006744">
    <property type="term" value="P:ubiquinone biosynthetic process"/>
    <property type="evidence" value="ECO:0007669"/>
    <property type="project" value="UniProtKB-UniPathway"/>
</dbReference>
<dbReference type="GeneID" id="57364809"/>
<evidence type="ECO:0000256" key="2">
    <source>
        <dbReference type="ARBA" id="ARBA00004749"/>
    </source>
</evidence>
<sequence>MQHFDVLIVGGGMAGATAAVSIKKQHPQCRVAVVEAFAPKTNAHPSFDDRSIALAEQSIDYLSRLDLFSKEWRFAEPILQVNVSDRGHFGKTTIAPKDYNVDALGYVVEVNPYGQFLHQQLQSHDITVFCPATVAKLTQHQAYVEVTVAFDSDAEDVTLQASLLVVADGAKSPTRALLNMGFESFPYEQSALIANVKVAQGHKGHAFERFTPQGPMALLPMSDDRYSVAWCMKRDELDEVLAYDDTKFLARLQQEFGYRGGIFEAVGMRSSYPLVHGRISDVVHHRVVIIGNAAHAIHPIAGQGFNLGVRDIQSLNVCLKNHDIKEWGSHTFTQAYKVARERDIGRVMTLTDGLVRLFSNHSRTVAFGRSCGLLFMSLFTNLKAPLAKQLMGRVK</sequence>
<keyword evidence="7" id="KW-0503">Monooxygenase</keyword>
<dbReference type="NCBIfam" id="NF004356">
    <property type="entry name" value="PRK05732.1"/>
    <property type="match status" value="1"/>
</dbReference>
<evidence type="ECO:0000256" key="3">
    <source>
        <dbReference type="ARBA" id="ARBA00005349"/>
    </source>
</evidence>
<dbReference type="InterPro" id="IPR036188">
    <property type="entry name" value="FAD/NAD-bd_sf"/>
</dbReference>
<dbReference type="GO" id="GO:0071949">
    <property type="term" value="F:FAD binding"/>
    <property type="evidence" value="ECO:0007669"/>
    <property type="project" value="InterPro"/>
</dbReference>
<evidence type="ECO:0000256" key="1">
    <source>
        <dbReference type="ARBA" id="ARBA00001974"/>
    </source>
</evidence>
<dbReference type="Pfam" id="PF01494">
    <property type="entry name" value="FAD_binding_3"/>
    <property type="match status" value="1"/>
</dbReference>
<dbReference type="RefSeq" id="WP_063355695.1">
    <property type="nucleotide sequence ID" value="NZ_AQHB01000039.1"/>
</dbReference>
<keyword evidence="10" id="KW-1185">Reference proteome</keyword>
<dbReference type="InterPro" id="IPR018168">
    <property type="entry name" value="Ubi_Hdrlase_CS"/>
</dbReference>
<dbReference type="NCBIfam" id="TIGR01984">
    <property type="entry name" value="UbiH"/>
    <property type="match status" value="1"/>
</dbReference>
<dbReference type="SUPFAM" id="SSF51905">
    <property type="entry name" value="FAD/NAD(P)-binding domain"/>
    <property type="match status" value="1"/>
</dbReference>
<keyword evidence="6" id="KW-0560">Oxidoreductase</keyword>
<keyword evidence="4" id="KW-0285">Flavoprotein</keyword>